<sequence>SGKYWSVSVLQWQDLSNSKKRKQLSHYRCMMMEIQFKIAKTNWIERPTIIEARNMLLIALLQLPISAVTAKHRERRTSLLKWSTALKIRRNRPQTSVSVGVASGIPRM</sequence>
<dbReference type="Proteomes" id="UP000198211">
    <property type="component" value="Unassembled WGS sequence"/>
</dbReference>
<feature type="non-terminal residue" evidence="1">
    <location>
        <position position="1"/>
    </location>
</feature>
<protein>
    <submittedName>
        <fullName evidence="1">Uncharacterized protein</fullName>
    </submittedName>
</protein>
<organism evidence="1 2">
    <name type="scientific">Phytophthora megakarya</name>
    <dbReference type="NCBI Taxonomy" id="4795"/>
    <lineage>
        <taxon>Eukaryota</taxon>
        <taxon>Sar</taxon>
        <taxon>Stramenopiles</taxon>
        <taxon>Oomycota</taxon>
        <taxon>Peronosporomycetes</taxon>
        <taxon>Peronosporales</taxon>
        <taxon>Peronosporaceae</taxon>
        <taxon>Phytophthora</taxon>
    </lineage>
</organism>
<reference evidence="2" key="1">
    <citation type="submission" date="2017-03" db="EMBL/GenBank/DDBJ databases">
        <title>Phytopthora megakarya and P. palmivora, two closely related causual agents of cacao black pod achieved similar genome size and gene model numbers by different mechanisms.</title>
        <authorList>
            <person name="Ali S."/>
            <person name="Shao J."/>
            <person name="Larry D.J."/>
            <person name="Kronmiller B."/>
            <person name="Shen D."/>
            <person name="Strem M.D."/>
            <person name="Melnick R.L."/>
            <person name="Guiltinan M.J."/>
            <person name="Tyler B.M."/>
            <person name="Meinhardt L.W."/>
            <person name="Bailey B.A."/>
        </authorList>
    </citation>
    <scope>NUCLEOTIDE SEQUENCE [LARGE SCALE GENOMIC DNA]</scope>
    <source>
        <strain evidence="2">zdho120</strain>
    </source>
</reference>
<accession>A0A225VF82</accession>
<gene>
    <name evidence="1" type="ORF">PHMEG_00025169</name>
</gene>
<dbReference type="AlphaFoldDB" id="A0A225VF82"/>
<evidence type="ECO:0000313" key="2">
    <source>
        <dbReference type="Proteomes" id="UP000198211"/>
    </source>
</evidence>
<keyword evidence="2" id="KW-1185">Reference proteome</keyword>
<name>A0A225VF82_9STRA</name>
<dbReference type="EMBL" id="NBNE01005696">
    <property type="protein sequence ID" value="OWZ03150.1"/>
    <property type="molecule type" value="Genomic_DNA"/>
</dbReference>
<dbReference type="OrthoDB" id="106306at2759"/>
<comment type="caution">
    <text evidence="1">The sequence shown here is derived from an EMBL/GenBank/DDBJ whole genome shotgun (WGS) entry which is preliminary data.</text>
</comment>
<proteinExistence type="predicted"/>
<evidence type="ECO:0000313" key="1">
    <source>
        <dbReference type="EMBL" id="OWZ03150.1"/>
    </source>
</evidence>